<feature type="transmembrane region" description="Helical" evidence="7">
    <location>
        <begin position="12"/>
        <end position="31"/>
    </location>
</feature>
<keyword evidence="3" id="KW-1003">Cell membrane</keyword>
<feature type="transmembrane region" description="Helical" evidence="7">
    <location>
        <begin position="356"/>
        <end position="377"/>
    </location>
</feature>
<feature type="transmembrane region" description="Helical" evidence="7">
    <location>
        <begin position="294"/>
        <end position="316"/>
    </location>
</feature>
<comment type="subcellular location">
    <subcellularLocation>
        <location evidence="1">Cell membrane</location>
        <topology evidence="1">Multi-pass membrane protein</topology>
    </subcellularLocation>
</comment>
<evidence type="ECO:0000256" key="5">
    <source>
        <dbReference type="ARBA" id="ARBA00022989"/>
    </source>
</evidence>
<feature type="transmembrane region" description="Helical" evidence="7">
    <location>
        <begin position="43"/>
        <end position="65"/>
    </location>
</feature>
<evidence type="ECO:0000256" key="6">
    <source>
        <dbReference type="ARBA" id="ARBA00023136"/>
    </source>
</evidence>
<keyword evidence="5 7" id="KW-1133">Transmembrane helix</keyword>
<protein>
    <submittedName>
        <fullName evidence="9">MFS transporter</fullName>
    </submittedName>
</protein>
<dbReference type="PANTHER" id="PTHR43045:SF2">
    <property type="entry name" value="INNER MEMBRANE METABOLITE TRANSPORT PROTEIN YHJE"/>
    <property type="match status" value="1"/>
</dbReference>
<sequence>MAIGVIIGRTAEFFDFFVFAIACVLVFPVRLFPFVDALTGTLYSFAVLALAFVARPFGSAFFLWVDRTYGRAAKLTAALFLLGTSTVAIGLIPTYETLGPAAIIILCVLRIGQGFALGGAWDGLASLLSLSAPEHKRGWYAMIPQLGAPIALVVAAGLFVYLTLGMSAVDFYDWGWRYPFFVAFSINVVALFARLRIVATPDYEEMFANNELQPTSLRSTLRAEGRSIVVGIFTPLASFAMLHMLTVFPLGYVFLFTENSPAGFLTTLVIGALVGLGATALSGRLSDTIGRRKLLTGATIGIAAFAIVGPILLGFGGVGQTIYVILGFILLGLSFGQASGAVAASFGKGYRYTASAVTSDLAWVAGAGLAPFAALFLTASLGLWAAGAYLLSGAICTLIALRVNRLTGNMGRA</sequence>
<keyword evidence="4 7" id="KW-0812">Transmembrane</keyword>
<name>A0A8J8MV73_9RHOB</name>
<feature type="transmembrane region" description="Helical" evidence="7">
    <location>
        <begin position="322"/>
        <end position="344"/>
    </location>
</feature>
<dbReference type="PROSITE" id="PS50850">
    <property type="entry name" value="MFS"/>
    <property type="match status" value="1"/>
</dbReference>
<dbReference type="Pfam" id="PF07690">
    <property type="entry name" value="MFS_1"/>
    <property type="match status" value="1"/>
</dbReference>
<dbReference type="Proteomes" id="UP000679284">
    <property type="component" value="Chromosome"/>
</dbReference>
<feature type="transmembrane region" description="Helical" evidence="7">
    <location>
        <begin position="176"/>
        <end position="197"/>
    </location>
</feature>
<feature type="transmembrane region" description="Helical" evidence="7">
    <location>
        <begin position="77"/>
        <end position="95"/>
    </location>
</feature>
<evidence type="ECO:0000256" key="7">
    <source>
        <dbReference type="SAM" id="Phobius"/>
    </source>
</evidence>
<evidence type="ECO:0000313" key="10">
    <source>
        <dbReference type="Proteomes" id="UP000679284"/>
    </source>
</evidence>
<dbReference type="KEGG" id="fap:GR316_07345"/>
<gene>
    <name evidence="9" type="ORF">GR316_07345</name>
</gene>
<dbReference type="InterPro" id="IPR020846">
    <property type="entry name" value="MFS_dom"/>
</dbReference>
<dbReference type="InterPro" id="IPR036259">
    <property type="entry name" value="MFS_trans_sf"/>
</dbReference>
<feature type="transmembrane region" description="Helical" evidence="7">
    <location>
        <begin position="262"/>
        <end position="282"/>
    </location>
</feature>
<accession>A0A8J8MV73</accession>
<feature type="transmembrane region" description="Helical" evidence="7">
    <location>
        <begin position="146"/>
        <end position="164"/>
    </location>
</feature>
<keyword evidence="6 7" id="KW-0472">Membrane</keyword>
<dbReference type="Gene3D" id="1.20.1250.20">
    <property type="entry name" value="MFS general substrate transporter like domains"/>
    <property type="match status" value="2"/>
</dbReference>
<evidence type="ECO:0000256" key="4">
    <source>
        <dbReference type="ARBA" id="ARBA00022692"/>
    </source>
</evidence>
<keyword evidence="2" id="KW-0813">Transport</keyword>
<feature type="transmembrane region" description="Helical" evidence="7">
    <location>
        <begin position="101"/>
        <end position="125"/>
    </location>
</feature>
<organism evidence="9 10">
    <name type="scientific">Falsirhodobacter algicola</name>
    <dbReference type="NCBI Taxonomy" id="2692330"/>
    <lineage>
        <taxon>Bacteria</taxon>
        <taxon>Pseudomonadati</taxon>
        <taxon>Pseudomonadota</taxon>
        <taxon>Alphaproteobacteria</taxon>
        <taxon>Rhodobacterales</taxon>
        <taxon>Paracoccaceae</taxon>
        <taxon>Falsirhodobacter</taxon>
    </lineage>
</organism>
<feature type="transmembrane region" description="Helical" evidence="7">
    <location>
        <begin position="228"/>
        <end position="256"/>
    </location>
</feature>
<proteinExistence type="predicted"/>
<dbReference type="AlphaFoldDB" id="A0A8J8MV73"/>
<evidence type="ECO:0000256" key="3">
    <source>
        <dbReference type="ARBA" id="ARBA00022475"/>
    </source>
</evidence>
<feature type="domain" description="Major facilitator superfamily (MFS) profile" evidence="8">
    <location>
        <begin position="1"/>
        <end position="405"/>
    </location>
</feature>
<dbReference type="GO" id="GO:0022857">
    <property type="term" value="F:transmembrane transporter activity"/>
    <property type="evidence" value="ECO:0007669"/>
    <property type="project" value="InterPro"/>
</dbReference>
<dbReference type="EMBL" id="CP047289">
    <property type="protein sequence ID" value="QUS36923.1"/>
    <property type="molecule type" value="Genomic_DNA"/>
</dbReference>
<dbReference type="GO" id="GO:0005886">
    <property type="term" value="C:plasma membrane"/>
    <property type="evidence" value="ECO:0007669"/>
    <property type="project" value="UniProtKB-SubCell"/>
</dbReference>
<dbReference type="PANTHER" id="PTHR43045">
    <property type="entry name" value="SHIKIMATE TRANSPORTER"/>
    <property type="match status" value="1"/>
</dbReference>
<dbReference type="InterPro" id="IPR011701">
    <property type="entry name" value="MFS"/>
</dbReference>
<evidence type="ECO:0000256" key="2">
    <source>
        <dbReference type="ARBA" id="ARBA00022448"/>
    </source>
</evidence>
<keyword evidence="10" id="KW-1185">Reference proteome</keyword>
<evidence type="ECO:0000313" key="9">
    <source>
        <dbReference type="EMBL" id="QUS36923.1"/>
    </source>
</evidence>
<reference evidence="9" key="1">
    <citation type="submission" date="2020-01" db="EMBL/GenBank/DDBJ databases">
        <authorList>
            <person name="Yang Y."/>
            <person name="Kwon Y.M."/>
        </authorList>
    </citation>
    <scope>NUCLEOTIDE SEQUENCE</scope>
    <source>
        <strain evidence="9">PG104</strain>
    </source>
</reference>
<feature type="transmembrane region" description="Helical" evidence="7">
    <location>
        <begin position="383"/>
        <end position="403"/>
    </location>
</feature>
<evidence type="ECO:0000259" key="8">
    <source>
        <dbReference type="PROSITE" id="PS50850"/>
    </source>
</evidence>
<dbReference type="SUPFAM" id="SSF103473">
    <property type="entry name" value="MFS general substrate transporter"/>
    <property type="match status" value="1"/>
</dbReference>
<evidence type="ECO:0000256" key="1">
    <source>
        <dbReference type="ARBA" id="ARBA00004651"/>
    </source>
</evidence>